<evidence type="ECO:0000313" key="2">
    <source>
        <dbReference type="Proteomes" id="UP001234297"/>
    </source>
</evidence>
<reference evidence="1 2" key="1">
    <citation type="journal article" date="2022" name="Hortic Res">
        <title>A haplotype resolved chromosomal level avocado genome allows analysis of novel avocado genes.</title>
        <authorList>
            <person name="Nath O."/>
            <person name="Fletcher S.J."/>
            <person name="Hayward A."/>
            <person name="Shaw L.M."/>
            <person name="Masouleh A.K."/>
            <person name="Furtado A."/>
            <person name="Henry R.J."/>
            <person name="Mitter N."/>
        </authorList>
    </citation>
    <scope>NUCLEOTIDE SEQUENCE [LARGE SCALE GENOMIC DNA]</scope>
    <source>
        <strain evidence="2">cv. Hass</strain>
    </source>
</reference>
<keyword evidence="2" id="KW-1185">Reference proteome</keyword>
<sequence length="185" mass="20581">MYFLLILLLLSSSSHVCNARHLHSHHGKDTEDLEHDRTLTPLKPVQSLSSGLHSQKHQPMNGKDGVDERIGSATTKDARDTEALPRDVKGKSGSVVQIGSLVTVSWRIPRAKHGVHPGNKNFMPYSDVGLRLKTKLEETGRRWRSILGFGSDVKESIESDVIDADEDVVSMDYQQPHLNPPIHNP</sequence>
<accession>A0ACC2KYL7</accession>
<gene>
    <name evidence="1" type="ORF">MRB53_019180</name>
</gene>
<protein>
    <submittedName>
        <fullName evidence="1">Uncharacterized protein</fullName>
    </submittedName>
</protein>
<dbReference type="EMBL" id="CM056814">
    <property type="protein sequence ID" value="KAJ8625873.1"/>
    <property type="molecule type" value="Genomic_DNA"/>
</dbReference>
<evidence type="ECO:0000313" key="1">
    <source>
        <dbReference type="EMBL" id="KAJ8625873.1"/>
    </source>
</evidence>
<comment type="caution">
    <text evidence="1">The sequence shown here is derived from an EMBL/GenBank/DDBJ whole genome shotgun (WGS) entry which is preliminary data.</text>
</comment>
<proteinExistence type="predicted"/>
<organism evidence="1 2">
    <name type="scientific">Persea americana</name>
    <name type="common">Avocado</name>
    <dbReference type="NCBI Taxonomy" id="3435"/>
    <lineage>
        <taxon>Eukaryota</taxon>
        <taxon>Viridiplantae</taxon>
        <taxon>Streptophyta</taxon>
        <taxon>Embryophyta</taxon>
        <taxon>Tracheophyta</taxon>
        <taxon>Spermatophyta</taxon>
        <taxon>Magnoliopsida</taxon>
        <taxon>Magnoliidae</taxon>
        <taxon>Laurales</taxon>
        <taxon>Lauraceae</taxon>
        <taxon>Persea</taxon>
    </lineage>
</organism>
<name>A0ACC2KYL7_PERAE</name>
<dbReference type="Proteomes" id="UP001234297">
    <property type="component" value="Chromosome 6"/>
</dbReference>